<reference evidence="3 4" key="1">
    <citation type="journal article" date="2024" name="Nat. Commun.">
        <title>Phylogenomics reveals the evolutionary origins of lichenization in chlorophyte algae.</title>
        <authorList>
            <person name="Puginier C."/>
            <person name="Libourel C."/>
            <person name="Otte J."/>
            <person name="Skaloud P."/>
            <person name="Haon M."/>
            <person name="Grisel S."/>
            <person name="Petersen M."/>
            <person name="Berrin J.G."/>
            <person name="Delaux P.M."/>
            <person name="Dal Grande F."/>
            <person name="Keller J."/>
        </authorList>
    </citation>
    <scope>NUCLEOTIDE SEQUENCE [LARGE SCALE GENOMIC DNA]</scope>
    <source>
        <strain evidence="3 4">SAG 2145</strain>
    </source>
</reference>
<dbReference type="PANTHER" id="PTHR24321:SF8">
    <property type="entry name" value="ESTRADIOL 17-BETA-DEHYDROGENASE 8-RELATED"/>
    <property type="match status" value="1"/>
</dbReference>
<dbReference type="CDD" id="cd05233">
    <property type="entry name" value="SDR_c"/>
    <property type="match status" value="1"/>
</dbReference>
<comment type="similarity">
    <text evidence="1">Belongs to the short-chain dehydrogenases/reductases (SDR) family.</text>
</comment>
<evidence type="ECO:0000256" key="1">
    <source>
        <dbReference type="ARBA" id="ARBA00006484"/>
    </source>
</evidence>
<dbReference type="Proteomes" id="UP001438707">
    <property type="component" value="Unassembled WGS sequence"/>
</dbReference>
<dbReference type="EMBL" id="JALJOS010000007">
    <property type="protein sequence ID" value="KAK9836807.1"/>
    <property type="molecule type" value="Genomic_DNA"/>
</dbReference>
<gene>
    <name evidence="3" type="ORF">WJX74_008465</name>
</gene>
<dbReference type="SUPFAM" id="SSF51735">
    <property type="entry name" value="NAD(P)-binding Rossmann-fold domains"/>
    <property type="match status" value="1"/>
</dbReference>
<dbReference type="InterPro" id="IPR036291">
    <property type="entry name" value="NAD(P)-bd_dom_sf"/>
</dbReference>
<dbReference type="PRINTS" id="PR00080">
    <property type="entry name" value="SDRFAMILY"/>
</dbReference>
<dbReference type="PANTHER" id="PTHR24321">
    <property type="entry name" value="DEHYDROGENASES, SHORT CHAIN"/>
    <property type="match status" value="1"/>
</dbReference>
<sequence>MKLTSSCHRFRGLTAVVIGGGSGLGKATCWRLASEGADRVVVADINSGAAEKVAEEIGSAGGSAEAVQVDVTQQDQVQQLFSGPGKEVDVLVNSAGTMWTKSFAMLQLADVRETFGATCDGLLLAMQHASQAMQQKPSDAANKFAIVNISSTAALATMKGLTAYSAAKATIRSLSRSAAVELAPYNIRVNTILPHGTDTEGVRAFVANLPPEDVEFFTGPAGTPKLIPRAAQPEEIAAGIAFLASSDASFMTGSEIVMDGGFSIQ</sequence>
<protein>
    <submittedName>
        <fullName evidence="3">Uncharacterized protein</fullName>
    </submittedName>
</protein>
<keyword evidence="4" id="KW-1185">Reference proteome</keyword>
<evidence type="ECO:0000256" key="2">
    <source>
        <dbReference type="ARBA" id="ARBA00023002"/>
    </source>
</evidence>
<keyword evidence="2" id="KW-0560">Oxidoreductase</keyword>
<evidence type="ECO:0000313" key="3">
    <source>
        <dbReference type="EMBL" id="KAK9836807.1"/>
    </source>
</evidence>
<dbReference type="GO" id="GO:0016491">
    <property type="term" value="F:oxidoreductase activity"/>
    <property type="evidence" value="ECO:0007669"/>
    <property type="project" value="UniProtKB-KW"/>
</dbReference>
<dbReference type="PRINTS" id="PR00081">
    <property type="entry name" value="GDHRDH"/>
</dbReference>
<dbReference type="InterPro" id="IPR002347">
    <property type="entry name" value="SDR_fam"/>
</dbReference>
<comment type="caution">
    <text evidence="3">The sequence shown here is derived from an EMBL/GenBank/DDBJ whole genome shotgun (WGS) entry which is preliminary data.</text>
</comment>
<organism evidence="3 4">
    <name type="scientific">Apatococcus lobatus</name>
    <dbReference type="NCBI Taxonomy" id="904363"/>
    <lineage>
        <taxon>Eukaryota</taxon>
        <taxon>Viridiplantae</taxon>
        <taxon>Chlorophyta</taxon>
        <taxon>core chlorophytes</taxon>
        <taxon>Trebouxiophyceae</taxon>
        <taxon>Chlorellales</taxon>
        <taxon>Chlorellaceae</taxon>
        <taxon>Apatococcus</taxon>
    </lineage>
</organism>
<accession>A0AAW1RTX8</accession>
<dbReference type="Gene3D" id="3.40.50.720">
    <property type="entry name" value="NAD(P)-binding Rossmann-like Domain"/>
    <property type="match status" value="1"/>
</dbReference>
<dbReference type="Pfam" id="PF13561">
    <property type="entry name" value="adh_short_C2"/>
    <property type="match status" value="1"/>
</dbReference>
<evidence type="ECO:0000313" key="4">
    <source>
        <dbReference type="Proteomes" id="UP001438707"/>
    </source>
</evidence>
<dbReference type="AlphaFoldDB" id="A0AAW1RTX8"/>
<name>A0AAW1RTX8_9CHLO</name>
<dbReference type="FunFam" id="3.40.50.720:FF:000084">
    <property type="entry name" value="Short-chain dehydrogenase reductase"/>
    <property type="match status" value="1"/>
</dbReference>
<proteinExistence type="inferred from homology"/>